<dbReference type="InterPro" id="IPR036661">
    <property type="entry name" value="Luciferase-like_sf"/>
</dbReference>
<dbReference type="SUPFAM" id="SSF51679">
    <property type="entry name" value="Bacterial luciferase-like"/>
    <property type="match status" value="1"/>
</dbReference>
<feature type="region of interest" description="Disordered" evidence="6">
    <location>
        <begin position="435"/>
        <end position="456"/>
    </location>
</feature>
<dbReference type="InterPro" id="IPR016215">
    <property type="entry name" value="NTA_MOA"/>
</dbReference>
<keyword evidence="3" id="KW-0560">Oxidoreductase</keyword>
<dbReference type="Proteomes" id="UP001501079">
    <property type="component" value="Unassembled WGS sequence"/>
</dbReference>
<keyword evidence="2" id="KW-0288">FMN</keyword>
<dbReference type="InterPro" id="IPR011251">
    <property type="entry name" value="Luciferase-like_dom"/>
</dbReference>
<organism evidence="8 9">
    <name type="scientific">Gryllotalpicola koreensis</name>
    <dbReference type="NCBI Taxonomy" id="993086"/>
    <lineage>
        <taxon>Bacteria</taxon>
        <taxon>Bacillati</taxon>
        <taxon>Actinomycetota</taxon>
        <taxon>Actinomycetes</taxon>
        <taxon>Micrococcales</taxon>
        <taxon>Microbacteriaceae</taxon>
        <taxon>Gryllotalpicola</taxon>
    </lineage>
</organism>
<evidence type="ECO:0000256" key="2">
    <source>
        <dbReference type="ARBA" id="ARBA00022643"/>
    </source>
</evidence>
<comment type="similarity">
    <text evidence="5">Belongs to the NtaA/SnaA/DszA monooxygenase family.</text>
</comment>
<accession>A0ABP8A0T9</accession>
<dbReference type="PANTHER" id="PTHR30011">
    <property type="entry name" value="ALKANESULFONATE MONOOXYGENASE-RELATED"/>
    <property type="match status" value="1"/>
</dbReference>
<sequence>MTVSKQLVLGAFEEFTPNFISNAWHHPRGDTSDFATLEFWQSLARELDAAGFDFLFLAEALGYPMHGNDVPEVVIREAVQFPVHDPMTLISGLAATVDRIGFVVTASTTAQQPYLNARSFTSLDHLTKGRIGWNIVTSDQQEALTKLLGHRSITPHDERYRRATEFVELELELWEGAWEDDAVVYDKVAKVFADPAKVHRIVHHGEYFDLDGYFPAIPSPQRTPTLLQAGTSSAGTDFAARFAECVFTQDREWDRAAATVAMLRSKAVAAGRPADSLKVINGASFIIGQTDAEARALREELNHTPTRAAAAALFMGWSGVDLGRLDPDATLDDVSTEVGHTMVDLWRRPDGQSPTVGEVLDSLPSTIGGVKFTGTAEGVAAQIEDFVERTDVDGFLVEFTYGGVESYRDFIDQVMPILRSRGLLPEQHRRGSLREMLTGSAGSRLPDWHPGASYRH</sequence>
<reference evidence="9" key="1">
    <citation type="journal article" date="2019" name="Int. J. Syst. Evol. Microbiol.">
        <title>The Global Catalogue of Microorganisms (GCM) 10K type strain sequencing project: providing services to taxonomists for standard genome sequencing and annotation.</title>
        <authorList>
            <consortium name="The Broad Institute Genomics Platform"/>
            <consortium name="The Broad Institute Genome Sequencing Center for Infectious Disease"/>
            <person name="Wu L."/>
            <person name="Ma J."/>
        </authorList>
    </citation>
    <scope>NUCLEOTIDE SEQUENCE [LARGE SCALE GENOMIC DNA]</scope>
    <source>
        <strain evidence="9">JCM 17591</strain>
    </source>
</reference>
<dbReference type="NCBIfam" id="TIGR03860">
    <property type="entry name" value="FMN_nitrolo"/>
    <property type="match status" value="1"/>
</dbReference>
<keyword evidence="4" id="KW-0503">Monooxygenase</keyword>
<dbReference type="Gene3D" id="3.20.20.30">
    <property type="entry name" value="Luciferase-like domain"/>
    <property type="match status" value="1"/>
</dbReference>
<comment type="caution">
    <text evidence="8">The sequence shown here is derived from an EMBL/GenBank/DDBJ whole genome shotgun (WGS) entry which is preliminary data.</text>
</comment>
<evidence type="ECO:0000256" key="1">
    <source>
        <dbReference type="ARBA" id="ARBA00022630"/>
    </source>
</evidence>
<protein>
    <submittedName>
        <fullName evidence="8">LLM class flavin-dependent oxidoreductase</fullName>
    </submittedName>
</protein>
<dbReference type="InterPro" id="IPR051260">
    <property type="entry name" value="Diverse_substr_monoxygenases"/>
</dbReference>
<proteinExistence type="inferred from homology"/>
<evidence type="ECO:0000313" key="9">
    <source>
        <dbReference type="Proteomes" id="UP001501079"/>
    </source>
</evidence>
<evidence type="ECO:0000256" key="5">
    <source>
        <dbReference type="ARBA" id="ARBA00033748"/>
    </source>
</evidence>
<evidence type="ECO:0000256" key="4">
    <source>
        <dbReference type="ARBA" id="ARBA00023033"/>
    </source>
</evidence>
<evidence type="ECO:0000259" key="7">
    <source>
        <dbReference type="Pfam" id="PF00296"/>
    </source>
</evidence>
<dbReference type="Pfam" id="PF00296">
    <property type="entry name" value="Bac_luciferase"/>
    <property type="match status" value="1"/>
</dbReference>
<name>A0ABP8A0T9_9MICO</name>
<gene>
    <name evidence="8" type="ORF">GCM10022287_20190</name>
</gene>
<feature type="domain" description="Luciferase-like" evidence="7">
    <location>
        <begin position="33"/>
        <end position="387"/>
    </location>
</feature>
<evidence type="ECO:0000256" key="3">
    <source>
        <dbReference type="ARBA" id="ARBA00023002"/>
    </source>
</evidence>
<evidence type="ECO:0000256" key="6">
    <source>
        <dbReference type="SAM" id="MobiDB-lite"/>
    </source>
</evidence>
<dbReference type="PIRSF" id="PIRSF000337">
    <property type="entry name" value="NTA_MOA"/>
    <property type="match status" value="1"/>
</dbReference>
<dbReference type="EMBL" id="BAABBW010000003">
    <property type="protein sequence ID" value="GAA4175173.1"/>
    <property type="molecule type" value="Genomic_DNA"/>
</dbReference>
<keyword evidence="1" id="KW-0285">Flavoprotein</keyword>
<keyword evidence="9" id="KW-1185">Reference proteome</keyword>
<dbReference type="PANTHER" id="PTHR30011:SF16">
    <property type="entry name" value="C2H2 FINGER DOMAIN TRANSCRIPTION FACTOR (EUROFUNG)-RELATED"/>
    <property type="match status" value="1"/>
</dbReference>
<evidence type="ECO:0000313" key="8">
    <source>
        <dbReference type="EMBL" id="GAA4175173.1"/>
    </source>
</evidence>